<evidence type="ECO:0000313" key="2">
    <source>
        <dbReference type="Proteomes" id="UP001140087"/>
    </source>
</evidence>
<gene>
    <name evidence="1" type="primary">PRP21</name>
    <name evidence="1" type="ORF">H4R21_002242</name>
</gene>
<dbReference type="EMBL" id="JANBUN010000552">
    <property type="protein sequence ID" value="KAJ2802902.1"/>
    <property type="molecule type" value="Genomic_DNA"/>
</dbReference>
<evidence type="ECO:0000313" key="1">
    <source>
        <dbReference type="EMBL" id="KAJ2802902.1"/>
    </source>
</evidence>
<comment type="caution">
    <text evidence="1">The sequence shown here is derived from an EMBL/GenBank/DDBJ whole genome shotgun (WGS) entry which is preliminary data.</text>
</comment>
<reference evidence="1" key="1">
    <citation type="submission" date="2022-07" db="EMBL/GenBank/DDBJ databases">
        <title>Phylogenomic reconstructions and comparative analyses of Kickxellomycotina fungi.</title>
        <authorList>
            <person name="Reynolds N.K."/>
            <person name="Stajich J.E."/>
            <person name="Barry K."/>
            <person name="Grigoriev I.V."/>
            <person name="Crous P."/>
            <person name="Smith M.E."/>
        </authorList>
    </citation>
    <scope>NUCLEOTIDE SEQUENCE</scope>
    <source>
        <strain evidence="1">BCRC 34780</strain>
    </source>
</reference>
<sequence>MAEASARPVGMIYPPGDIKTIVDKTAEHVARSGEAFQQLIREKYEGNAKFSFIYHNDPYYAYYNYMVEQFKSGKAVGTGDDGPGATSAGDAMDTDGTPQAADGSTESRPPEPDPQQFVYTMPAVSARDLDVMKLTAQFVAQNGPQFMASLAQREASNYQFDFLSPGHSLFGYFRQLVDQYALVLAPPEELRARLRSDAGDKFQILGRAKQRMEWAAYEDAERKQRAAEAEQEKEAFLSIDWHDFVIVGAVEFVEEDAFIDLPPPLRLQDLKSMSLEDKHRAATGAGSGAPAAAAVAPAPSRASAAVQPVGPGPSAAGANEGGDDEDDDDDVEMDMEDDEDDDVDAEIEAERRPTTVQPLPTALGAGPMKIRKDYVPNLRRGPQIAQTMLRCQLCQLEIPTDEFEEHIRVELIDPRWKEQKLVYERKIRDSNLVNEGVDIAHYLKQLAQHRTEDGAPGDTAGAPASQGQVYWDGHSSSAGLATRRARQSKPAGDRAAPDQAQRIGPQLPPPAAKRHKN</sequence>
<name>A0ACC1L9A0_9FUNG</name>
<protein>
    <submittedName>
        <fullName evidence="1">SF3a splicing factor complex subunit</fullName>
    </submittedName>
</protein>
<accession>A0ACC1L9A0</accession>
<proteinExistence type="predicted"/>
<keyword evidence="2" id="KW-1185">Reference proteome</keyword>
<dbReference type="Proteomes" id="UP001140087">
    <property type="component" value="Unassembled WGS sequence"/>
</dbReference>
<organism evidence="1 2">
    <name type="scientific">Coemansia helicoidea</name>
    <dbReference type="NCBI Taxonomy" id="1286919"/>
    <lineage>
        <taxon>Eukaryota</taxon>
        <taxon>Fungi</taxon>
        <taxon>Fungi incertae sedis</taxon>
        <taxon>Zoopagomycota</taxon>
        <taxon>Kickxellomycotina</taxon>
        <taxon>Kickxellomycetes</taxon>
        <taxon>Kickxellales</taxon>
        <taxon>Kickxellaceae</taxon>
        <taxon>Coemansia</taxon>
    </lineage>
</organism>